<sequence length="127" mass="14442">LPGIIPVKDVNKKEFIRVLAAFLKKSRKLKVLEWVDRVQLAKHKQLAPYKNWFFTSAVSISGGITGTTDSTVTLTFQHHIICDLTLSTLWMSWGRGVSTNYVGSLSFLGEFCQQFPVSHIFKKREIN</sequence>
<dbReference type="GO" id="GO:0003735">
    <property type="term" value="F:structural constituent of ribosome"/>
    <property type="evidence" value="ECO:0007669"/>
    <property type="project" value="InterPro"/>
</dbReference>
<proteinExistence type="inferred from homology"/>
<organism evidence="6 7">
    <name type="scientific">Urocitellus parryii</name>
    <name type="common">Arctic ground squirrel</name>
    <name type="synonym">Spermophilus parryii</name>
    <dbReference type="NCBI Taxonomy" id="9999"/>
    <lineage>
        <taxon>Eukaryota</taxon>
        <taxon>Metazoa</taxon>
        <taxon>Chordata</taxon>
        <taxon>Craniata</taxon>
        <taxon>Vertebrata</taxon>
        <taxon>Euteleostomi</taxon>
        <taxon>Mammalia</taxon>
        <taxon>Eutheria</taxon>
        <taxon>Euarchontoglires</taxon>
        <taxon>Glires</taxon>
        <taxon>Rodentia</taxon>
        <taxon>Sciuromorpha</taxon>
        <taxon>Sciuridae</taxon>
        <taxon>Xerinae</taxon>
        <taxon>Marmotini</taxon>
        <taxon>Urocitellus</taxon>
    </lineage>
</organism>
<evidence type="ECO:0000256" key="3">
    <source>
        <dbReference type="ARBA" id="ARBA00023274"/>
    </source>
</evidence>
<accession>A0A8D2HLA6</accession>
<dbReference type="Gene3D" id="1.10.10.10">
    <property type="entry name" value="Winged helix-like DNA-binding domain superfamily/Winged helix DNA-binding domain"/>
    <property type="match status" value="1"/>
</dbReference>
<dbReference type="GeneTree" id="ENSGT01030000236668"/>
<dbReference type="GO" id="GO:0000028">
    <property type="term" value="P:ribosomal small subunit assembly"/>
    <property type="evidence" value="ECO:0007669"/>
    <property type="project" value="TreeGrafter"/>
</dbReference>
<evidence type="ECO:0000256" key="4">
    <source>
        <dbReference type="ARBA" id="ARBA00045524"/>
    </source>
</evidence>
<dbReference type="GO" id="GO:0006412">
    <property type="term" value="P:translation"/>
    <property type="evidence" value="ECO:0007669"/>
    <property type="project" value="InterPro"/>
</dbReference>
<keyword evidence="7" id="KW-1185">Reference proteome</keyword>
<dbReference type="Proteomes" id="UP000694417">
    <property type="component" value="Unplaced"/>
</dbReference>
<dbReference type="GO" id="GO:0003723">
    <property type="term" value="F:RNA binding"/>
    <property type="evidence" value="ECO:0007669"/>
    <property type="project" value="TreeGrafter"/>
</dbReference>
<evidence type="ECO:0000313" key="7">
    <source>
        <dbReference type="Proteomes" id="UP000694417"/>
    </source>
</evidence>
<dbReference type="PANTHER" id="PTHR11710">
    <property type="entry name" value="40S RIBOSOMAL PROTEIN S19"/>
    <property type="match status" value="1"/>
</dbReference>
<protein>
    <submittedName>
        <fullName evidence="6">Uncharacterized protein</fullName>
    </submittedName>
</protein>
<dbReference type="InterPro" id="IPR036388">
    <property type="entry name" value="WH-like_DNA-bd_sf"/>
</dbReference>
<reference evidence="6" key="2">
    <citation type="submission" date="2025-09" db="UniProtKB">
        <authorList>
            <consortium name="Ensembl"/>
        </authorList>
    </citation>
    <scope>IDENTIFICATION</scope>
</reference>
<keyword evidence="2" id="KW-0689">Ribosomal protein</keyword>
<comment type="subunit">
    <text evidence="5">Component of the small ribosomal subunit. Part of the small subunit (SSU) processome, composed of more than 70 proteins and the RNA chaperone small nucleolar RNA (snoRNA) U3. Interacts with RPS19BP1; the interaction is direct and mediates the integration of RPS19 in state post-A1. Interacts with RPS19BP1.</text>
</comment>
<comment type="similarity">
    <text evidence="1">Belongs to the eukaryotic ribosomal protein eS19 family.</text>
</comment>
<dbReference type="Ensembl" id="ENSUPAT00010015368.1">
    <property type="protein sequence ID" value="ENSUPAP00010013413.1"/>
    <property type="gene ID" value="ENSUPAG00010010846.1"/>
</dbReference>
<keyword evidence="3" id="KW-0687">Ribonucleoprotein</keyword>
<comment type="function">
    <text evidence="4">Component of the small ribosomal subunit. The ribosome is a large ribonucleoprotein complex responsible for the synthesis of proteins in the cell. Required for pre-rRNA processing and maturation of 40S ribosomal subunits. Part of the small subunit (SSU) processome, first precursor of the small eukaryotic ribosomal subunit. During the assembly of the SSU processome in the nucleolus, many ribosome biogenesis factors, an RNA chaperone and ribosomal proteins associate with the nascent pre-rRNA and work in concert to generate RNA folding, modifications, rearrangements and cleavage as well as targeted degradation of pre-ribosomal RNA by the RNA exosome.</text>
</comment>
<evidence type="ECO:0000313" key="6">
    <source>
        <dbReference type="Ensembl" id="ENSUPAP00010013413.1"/>
    </source>
</evidence>
<reference evidence="6" key="1">
    <citation type="submission" date="2025-08" db="UniProtKB">
        <authorList>
            <consortium name="Ensembl"/>
        </authorList>
    </citation>
    <scope>IDENTIFICATION</scope>
</reference>
<evidence type="ECO:0000256" key="5">
    <source>
        <dbReference type="ARBA" id="ARBA00046747"/>
    </source>
</evidence>
<evidence type="ECO:0000256" key="1">
    <source>
        <dbReference type="ARBA" id="ARBA00010014"/>
    </source>
</evidence>
<name>A0A8D2HLA6_UROPR</name>
<dbReference type="GO" id="GO:0022627">
    <property type="term" value="C:cytosolic small ribosomal subunit"/>
    <property type="evidence" value="ECO:0007669"/>
    <property type="project" value="TreeGrafter"/>
</dbReference>
<dbReference type="AlphaFoldDB" id="A0A8D2HLA6"/>
<dbReference type="SUPFAM" id="SSF46785">
    <property type="entry name" value="Winged helix' DNA-binding domain"/>
    <property type="match status" value="1"/>
</dbReference>
<evidence type="ECO:0000256" key="2">
    <source>
        <dbReference type="ARBA" id="ARBA00022980"/>
    </source>
</evidence>
<dbReference type="InterPro" id="IPR001266">
    <property type="entry name" value="Ribosomal_eS19"/>
</dbReference>
<dbReference type="PANTHER" id="PTHR11710:SF0">
    <property type="entry name" value="40S RIBOSOMAL PROTEIN S19"/>
    <property type="match status" value="1"/>
</dbReference>
<dbReference type="Pfam" id="PF01090">
    <property type="entry name" value="Ribosomal_S19e"/>
    <property type="match status" value="1"/>
</dbReference>
<dbReference type="InterPro" id="IPR036390">
    <property type="entry name" value="WH_DNA-bd_sf"/>
</dbReference>